<comment type="subcellular location">
    <subcellularLocation>
        <location evidence="1">Cell envelope</location>
    </subcellularLocation>
</comment>
<evidence type="ECO:0000256" key="4">
    <source>
        <dbReference type="ARBA" id="ARBA00022803"/>
    </source>
</evidence>
<dbReference type="InterPro" id="IPR056412">
    <property type="entry name" value="Ig_CycH"/>
</dbReference>
<accession>A0A3L8PZI9</accession>
<keyword evidence="2" id="KW-0677">Repeat</keyword>
<dbReference type="InterPro" id="IPR051263">
    <property type="entry name" value="C-type_cytochrome_biogenesis"/>
</dbReference>
<evidence type="ECO:0000256" key="2">
    <source>
        <dbReference type="ARBA" id="ARBA00022737"/>
    </source>
</evidence>
<gene>
    <name evidence="10" type="primary">ccmI</name>
    <name evidence="10" type="ORF">D5018_05205</name>
</gene>
<evidence type="ECO:0000256" key="3">
    <source>
        <dbReference type="ARBA" id="ARBA00022748"/>
    </source>
</evidence>
<comment type="caution">
    <text evidence="10">The sequence shown here is derived from an EMBL/GenBank/DDBJ whole genome shotgun (WGS) entry which is preliminary data.</text>
</comment>
<evidence type="ECO:0000256" key="1">
    <source>
        <dbReference type="ARBA" id="ARBA00004196"/>
    </source>
</evidence>
<evidence type="ECO:0000256" key="6">
    <source>
        <dbReference type="SAM" id="Coils"/>
    </source>
</evidence>
<dbReference type="NCBIfam" id="TIGR03142">
    <property type="entry name" value="cytochro_ccmI"/>
    <property type="match status" value="1"/>
</dbReference>
<feature type="domain" description="Cytochrome c-type biogenesis protein H Ig-like" evidence="8">
    <location>
        <begin position="296"/>
        <end position="397"/>
    </location>
</feature>
<dbReference type="SMART" id="SM00028">
    <property type="entry name" value="TPR"/>
    <property type="match status" value="2"/>
</dbReference>
<dbReference type="Pfam" id="PF23914">
    <property type="entry name" value="TPR_CcmH_CycH"/>
    <property type="match status" value="1"/>
</dbReference>
<dbReference type="InterPro" id="IPR017560">
    <property type="entry name" value="Cyt_c_biogenesis_CcmI"/>
</dbReference>
<dbReference type="Proteomes" id="UP000281474">
    <property type="component" value="Unassembled WGS sequence"/>
</dbReference>
<dbReference type="AlphaFoldDB" id="A0A3L8PZI9"/>
<evidence type="ECO:0000256" key="5">
    <source>
        <dbReference type="PROSITE-ProRule" id="PRU00339"/>
    </source>
</evidence>
<protein>
    <submittedName>
        <fullName evidence="10">C-type cytochrome biogenesis protein CcmI</fullName>
    </submittedName>
</protein>
<keyword evidence="7" id="KW-0812">Transmembrane</keyword>
<evidence type="ECO:0000313" key="10">
    <source>
        <dbReference type="EMBL" id="RLV60771.1"/>
    </source>
</evidence>
<keyword evidence="7" id="KW-0472">Membrane</keyword>
<dbReference type="PANTHER" id="PTHR47870">
    <property type="entry name" value="CYTOCHROME C-TYPE BIOGENESIS PROTEIN CCMH"/>
    <property type="match status" value="1"/>
</dbReference>
<keyword evidence="7" id="KW-1133">Transmembrane helix</keyword>
<keyword evidence="4 5" id="KW-0802">TPR repeat</keyword>
<feature type="repeat" description="TPR" evidence="5">
    <location>
        <begin position="163"/>
        <end position="196"/>
    </location>
</feature>
<dbReference type="PANTHER" id="PTHR47870:SF4">
    <property type="entry name" value="CYTOCHROME C-TYPE BIOGENESIS PROTEIN CYCH"/>
    <property type="match status" value="1"/>
</dbReference>
<dbReference type="InterPro" id="IPR019734">
    <property type="entry name" value="TPR_rpt"/>
</dbReference>
<dbReference type="PROSITE" id="PS50005">
    <property type="entry name" value="TPR"/>
    <property type="match status" value="1"/>
</dbReference>
<organism evidence="10 11">
    <name type="scientific">Parashewanella curva</name>
    <dbReference type="NCBI Taxonomy" id="2338552"/>
    <lineage>
        <taxon>Bacteria</taxon>
        <taxon>Pseudomonadati</taxon>
        <taxon>Pseudomonadota</taxon>
        <taxon>Gammaproteobacteria</taxon>
        <taxon>Alteromonadales</taxon>
        <taxon>Shewanellaceae</taxon>
        <taxon>Parashewanella</taxon>
    </lineage>
</organism>
<dbReference type="GO" id="GO:0017004">
    <property type="term" value="P:cytochrome complex assembly"/>
    <property type="evidence" value="ECO:0007669"/>
    <property type="project" value="UniProtKB-KW"/>
</dbReference>
<evidence type="ECO:0000256" key="7">
    <source>
        <dbReference type="SAM" id="Phobius"/>
    </source>
</evidence>
<dbReference type="GO" id="GO:0030313">
    <property type="term" value="C:cell envelope"/>
    <property type="evidence" value="ECO:0007669"/>
    <property type="project" value="UniProtKB-SubCell"/>
</dbReference>
<reference evidence="10 11" key="1">
    <citation type="submission" date="2018-09" db="EMBL/GenBank/DDBJ databases">
        <title>Phylogeny of the Shewanellaceae, and recommendation for two new genera, Pseudoshewanella and Parashewanella.</title>
        <authorList>
            <person name="Wang G."/>
        </authorList>
    </citation>
    <scope>NUCLEOTIDE SEQUENCE [LARGE SCALE GENOMIC DNA]</scope>
    <source>
        <strain evidence="10 11">C51</strain>
    </source>
</reference>
<evidence type="ECO:0000259" key="9">
    <source>
        <dbReference type="Pfam" id="PF23914"/>
    </source>
</evidence>
<dbReference type="InterPro" id="IPR056413">
    <property type="entry name" value="TPR_CcmH_CycH"/>
</dbReference>
<name>A0A3L8PZI9_9GAMM</name>
<dbReference type="InterPro" id="IPR011990">
    <property type="entry name" value="TPR-like_helical_dom_sf"/>
</dbReference>
<dbReference type="EMBL" id="QZEI01000012">
    <property type="protein sequence ID" value="RLV60771.1"/>
    <property type="molecule type" value="Genomic_DNA"/>
</dbReference>
<keyword evidence="11" id="KW-1185">Reference proteome</keyword>
<feature type="domain" description="Cytochrome c-type biogenesis protein H TPR" evidence="9">
    <location>
        <begin position="134"/>
        <end position="262"/>
    </location>
</feature>
<dbReference type="OrthoDB" id="9776053at2"/>
<keyword evidence="3" id="KW-0201">Cytochrome c-type biogenesis</keyword>
<keyword evidence="6" id="KW-0175">Coiled coil</keyword>
<dbReference type="PROSITE" id="PS50293">
    <property type="entry name" value="TPR_REGION"/>
    <property type="match status" value="1"/>
</dbReference>
<feature type="transmembrane region" description="Helical" evidence="7">
    <location>
        <begin position="100"/>
        <end position="117"/>
    </location>
</feature>
<feature type="coiled-coil region" evidence="6">
    <location>
        <begin position="42"/>
        <end position="69"/>
    </location>
</feature>
<evidence type="ECO:0000313" key="11">
    <source>
        <dbReference type="Proteomes" id="UP000281474"/>
    </source>
</evidence>
<sequence length="404" mass="45198">MTTFWIFIVLFILVSLLLIWLPFFRQRQDKHIDTDVRQSANIALYKEKITFLEQELAEQQINAEEFKTLKHELEITLLQDTKQGDEEDNKTQTSNHKSPLWPAIMSIVLLSVGGYFYHKLGAYQILNDIPQLAQSHTNMSPEQIMRQQLAMMEQQVKSNPKDSETWFSLGHAYMSLGRYPDAISAFDKAINIDGETAELLGPKATAMYYQAGQVITPQIQTLIDKALELDPTEPSTLLLVGMNAFFESQYQKAIDAWQKILDSERNDIDRNAVTNAISEATKRLAPPVDSTKLGVNITLTVTPELAKHVSAKDTIYLFARTSGDKIVPIAATKITAEALPIEVRLDQSNTLGTGTDFSQVKTVDVIALLTKSGKLKAEKGDLQGRLSNVKIGSDITLTLNELIK</sequence>
<evidence type="ECO:0000259" key="8">
    <source>
        <dbReference type="Pfam" id="PF23892"/>
    </source>
</evidence>
<feature type="transmembrane region" description="Helical" evidence="7">
    <location>
        <begin position="6"/>
        <end position="24"/>
    </location>
</feature>
<dbReference type="Pfam" id="PF23892">
    <property type="entry name" value="Ig_CycH"/>
    <property type="match status" value="1"/>
</dbReference>
<dbReference type="GO" id="GO:0005886">
    <property type="term" value="C:plasma membrane"/>
    <property type="evidence" value="ECO:0007669"/>
    <property type="project" value="TreeGrafter"/>
</dbReference>
<dbReference type="Gene3D" id="1.25.40.10">
    <property type="entry name" value="Tetratricopeptide repeat domain"/>
    <property type="match status" value="1"/>
</dbReference>
<dbReference type="SUPFAM" id="SSF48452">
    <property type="entry name" value="TPR-like"/>
    <property type="match status" value="1"/>
</dbReference>
<proteinExistence type="predicted"/>